<evidence type="ECO:0000313" key="8">
    <source>
        <dbReference type="EMBL" id="CDR47817.1"/>
    </source>
</evidence>
<evidence type="ECO:0000256" key="6">
    <source>
        <dbReference type="ARBA" id="ARBA00023136"/>
    </source>
</evidence>
<dbReference type="PANTHER" id="PTHR13148">
    <property type="entry name" value="PER1-RELATED"/>
    <property type="match status" value="1"/>
</dbReference>
<sequence length="330" mass="38864">MKLYQLITVISLLVTPTLASPGDNLDEFQHCLEACEYSVCHTRSTFYENKFLSLPFTDASPLLKYLLLWDCPSNCDYQCQQIITAIRVQRGEEIYQFHGKWPFKRLLATQELASTVFSMLNFIPHYLNFFKAWSLYQSSVGSKKILYWNVVIIAIVTMCAWTFSTIFHLRDTIVTERLDYFFAGATVLSGFHGLLIRVMRYDQDQTRRVWVTRLCVLMYLYHFIRLNYDWSYTYNMQANITVALAQYGLLLVLSYQHYNKAPQKRSLWIKPLLLIASVVFGMSFEVFDFINLNWQIDAHAVWHATTVIPGFWLYEFLFEDIESLNDKYLD</sequence>
<dbReference type="InterPro" id="IPR007217">
    <property type="entry name" value="Per1-like"/>
</dbReference>
<dbReference type="EMBL" id="LK052923">
    <property type="protein sequence ID" value="CDR47817.1"/>
    <property type="molecule type" value="Genomic_DNA"/>
</dbReference>
<evidence type="ECO:0000256" key="5">
    <source>
        <dbReference type="ARBA" id="ARBA00022989"/>
    </source>
</evidence>
<dbReference type="Pfam" id="PF04080">
    <property type="entry name" value="Per1"/>
    <property type="match status" value="1"/>
</dbReference>
<dbReference type="GO" id="GO:0006506">
    <property type="term" value="P:GPI anchor biosynthetic process"/>
    <property type="evidence" value="ECO:0007669"/>
    <property type="project" value="UniProtKB-KW"/>
</dbReference>
<keyword evidence="7" id="KW-0256">Endoplasmic reticulum</keyword>
<accession>A0A061BCY3</accession>
<comment type="caution">
    <text evidence="7">Lacks conserved residue(s) required for the propagation of feature annotation.</text>
</comment>
<evidence type="ECO:0000256" key="4">
    <source>
        <dbReference type="ARBA" id="ARBA00022729"/>
    </source>
</evidence>
<dbReference type="GO" id="GO:0005789">
    <property type="term" value="C:endoplasmic reticulum membrane"/>
    <property type="evidence" value="ECO:0007669"/>
    <property type="project" value="UniProtKB-SubCell"/>
</dbReference>
<keyword evidence="3 7" id="KW-0812">Transmembrane</keyword>
<evidence type="ECO:0000256" key="7">
    <source>
        <dbReference type="RuleBase" id="RU365066"/>
    </source>
</evidence>
<comment type="function">
    <text evidence="7">Involved in the lipid remodeling steps of GPI-anchor maturation.</text>
</comment>
<dbReference type="GO" id="GO:0016788">
    <property type="term" value="F:hydrolase activity, acting on ester bonds"/>
    <property type="evidence" value="ECO:0007669"/>
    <property type="project" value="TreeGrafter"/>
</dbReference>
<dbReference type="PANTHER" id="PTHR13148:SF0">
    <property type="entry name" value="POST-GPI ATTACHMENT TO PROTEINS FACTOR 3"/>
    <property type="match status" value="1"/>
</dbReference>
<keyword evidence="4 7" id="KW-0732">Signal</keyword>
<protein>
    <recommendedName>
        <fullName evidence="7">Post-GPI attachment to proteins factor 3</fullName>
    </recommendedName>
</protein>
<dbReference type="VEuPathDB" id="FungiDB:BON22_4966"/>
<keyword evidence="2 7" id="KW-0337">GPI-anchor biosynthesis</keyword>
<gene>
    <name evidence="8" type="ORF">CYFA0S_38e00188g</name>
</gene>
<feature type="transmembrane region" description="Helical" evidence="7">
    <location>
        <begin position="180"/>
        <end position="198"/>
    </location>
</feature>
<organism evidence="8">
    <name type="scientific">Cyberlindnera fabianii</name>
    <name type="common">Yeast</name>
    <name type="synonym">Hansenula fabianii</name>
    <dbReference type="NCBI Taxonomy" id="36022"/>
    <lineage>
        <taxon>Eukaryota</taxon>
        <taxon>Fungi</taxon>
        <taxon>Dikarya</taxon>
        <taxon>Ascomycota</taxon>
        <taxon>Saccharomycotina</taxon>
        <taxon>Saccharomycetes</taxon>
        <taxon>Phaffomycetales</taxon>
        <taxon>Phaffomycetaceae</taxon>
        <taxon>Cyberlindnera</taxon>
    </lineage>
</organism>
<feature type="transmembrane region" description="Helical" evidence="7">
    <location>
        <begin position="145"/>
        <end position="168"/>
    </location>
</feature>
<feature type="signal peptide" evidence="7">
    <location>
        <begin position="1"/>
        <end position="19"/>
    </location>
</feature>
<evidence type="ECO:0000256" key="2">
    <source>
        <dbReference type="ARBA" id="ARBA00022502"/>
    </source>
</evidence>
<proteinExistence type="inferred from homology"/>
<dbReference type="OrthoDB" id="419770at2759"/>
<dbReference type="AlphaFoldDB" id="A0A061BCY3"/>
<comment type="similarity">
    <text evidence="7">Belongs to the PGAP3 family.</text>
</comment>
<feature type="transmembrane region" description="Helical" evidence="7">
    <location>
        <begin position="210"/>
        <end position="228"/>
    </location>
</feature>
<feature type="transmembrane region" description="Helical" evidence="7">
    <location>
        <begin position="299"/>
        <end position="318"/>
    </location>
</feature>
<comment type="subcellular location">
    <subcellularLocation>
        <location evidence="1">Endomembrane system</location>
        <topology evidence="1">Multi-pass membrane protein</topology>
    </subcellularLocation>
    <subcellularLocation>
        <location evidence="7">Endoplasmic reticulum membrane</location>
        <topology evidence="7">Multi-pass membrane protein</topology>
    </subcellularLocation>
</comment>
<dbReference type="PhylomeDB" id="A0A061BCY3"/>
<evidence type="ECO:0000256" key="1">
    <source>
        <dbReference type="ARBA" id="ARBA00004127"/>
    </source>
</evidence>
<feature type="chain" id="PRO_5016482173" description="Post-GPI attachment to proteins factor 3" evidence="7">
    <location>
        <begin position="20"/>
        <end position="330"/>
    </location>
</feature>
<feature type="transmembrane region" description="Helical" evidence="7">
    <location>
        <begin position="234"/>
        <end position="255"/>
    </location>
</feature>
<keyword evidence="5 7" id="KW-1133">Transmembrane helix</keyword>
<feature type="transmembrane region" description="Helical" evidence="7">
    <location>
        <begin position="267"/>
        <end position="287"/>
    </location>
</feature>
<reference evidence="8" key="1">
    <citation type="journal article" date="2014" name="Genome Announc.">
        <title>Genome sequence of the yeast Cyberlindnera fabianii (Hansenula fabianii).</title>
        <authorList>
            <person name="Freel K.C."/>
            <person name="Sarilar V."/>
            <person name="Neuveglise C."/>
            <person name="Devillers H."/>
            <person name="Friedrich A."/>
            <person name="Schacherer J."/>
        </authorList>
    </citation>
    <scope>NUCLEOTIDE SEQUENCE</scope>
    <source>
        <strain evidence="8">YJS4271</strain>
    </source>
</reference>
<evidence type="ECO:0000256" key="3">
    <source>
        <dbReference type="ARBA" id="ARBA00022692"/>
    </source>
</evidence>
<keyword evidence="6 7" id="KW-0472">Membrane</keyword>
<name>A0A061BCY3_CYBFA</name>